<evidence type="ECO:0000313" key="12">
    <source>
        <dbReference type="Proteomes" id="UP001070238"/>
    </source>
</evidence>
<evidence type="ECO:0000256" key="7">
    <source>
        <dbReference type="ARBA" id="ARBA00022840"/>
    </source>
</evidence>
<evidence type="ECO:0000256" key="5">
    <source>
        <dbReference type="ARBA" id="ARBA00022741"/>
    </source>
</evidence>
<evidence type="ECO:0000256" key="2">
    <source>
        <dbReference type="ARBA" id="ARBA00012438"/>
    </source>
</evidence>
<keyword evidence="5" id="KW-0547">Nucleotide-binding</keyword>
<dbReference type="Gene3D" id="3.30.565.10">
    <property type="entry name" value="Histidine kinase-like ATPase, C-terminal domain"/>
    <property type="match status" value="1"/>
</dbReference>
<evidence type="ECO:0000259" key="10">
    <source>
        <dbReference type="Pfam" id="PF07730"/>
    </source>
</evidence>
<dbReference type="EMBL" id="JAPMKX010000001">
    <property type="protein sequence ID" value="MCX7537277.1"/>
    <property type="molecule type" value="Genomic_DNA"/>
</dbReference>
<dbReference type="InterPro" id="IPR050482">
    <property type="entry name" value="Sensor_HK_TwoCompSys"/>
</dbReference>
<dbReference type="InterPro" id="IPR036890">
    <property type="entry name" value="HATPase_C_sf"/>
</dbReference>
<dbReference type="GO" id="GO:0005524">
    <property type="term" value="F:ATP binding"/>
    <property type="evidence" value="ECO:0007669"/>
    <property type="project" value="UniProtKB-KW"/>
</dbReference>
<dbReference type="Pfam" id="PF07730">
    <property type="entry name" value="HisKA_3"/>
    <property type="match status" value="1"/>
</dbReference>
<feature type="transmembrane region" description="Helical" evidence="9">
    <location>
        <begin position="32"/>
        <end position="52"/>
    </location>
</feature>
<dbReference type="GO" id="GO:0016020">
    <property type="term" value="C:membrane"/>
    <property type="evidence" value="ECO:0007669"/>
    <property type="project" value="InterPro"/>
</dbReference>
<keyword evidence="4" id="KW-0808">Transferase</keyword>
<protein>
    <recommendedName>
        <fullName evidence="2">histidine kinase</fullName>
        <ecNumber evidence="2">2.7.13.3</ecNumber>
    </recommendedName>
</protein>
<keyword evidence="7" id="KW-0067">ATP-binding</keyword>
<evidence type="ECO:0000256" key="6">
    <source>
        <dbReference type="ARBA" id="ARBA00022777"/>
    </source>
</evidence>
<accession>A0A9Q4GJV0</accession>
<dbReference type="RefSeq" id="WP_267168994.1">
    <property type="nucleotide sequence ID" value="NZ_JAPMKX010000001.1"/>
</dbReference>
<evidence type="ECO:0000313" key="11">
    <source>
        <dbReference type="EMBL" id="MCX7537277.1"/>
    </source>
</evidence>
<dbReference type="SUPFAM" id="SSF55874">
    <property type="entry name" value="ATPase domain of HSP90 chaperone/DNA topoisomerase II/histidine kinase"/>
    <property type="match status" value="1"/>
</dbReference>
<reference evidence="11" key="1">
    <citation type="submission" date="2022-11" db="EMBL/GenBank/DDBJ databases">
        <title>Corynebacterium sp. isolated from Penguins.</title>
        <authorList>
            <person name="Sedlar K."/>
            <person name="Svec P."/>
        </authorList>
    </citation>
    <scope>NUCLEOTIDE SEQUENCE</scope>
    <source>
        <strain evidence="11">P5875</strain>
    </source>
</reference>
<keyword evidence="6 11" id="KW-0418">Kinase</keyword>
<organism evidence="11 12">
    <name type="scientific">Corynebacterium antarcticum</name>
    <dbReference type="NCBI Taxonomy" id="2800405"/>
    <lineage>
        <taxon>Bacteria</taxon>
        <taxon>Bacillati</taxon>
        <taxon>Actinomycetota</taxon>
        <taxon>Actinomycetes</taxon>
        <taxon>Mycobacteriales</taxon>
        <taxon>Corynebacteriaceae</taxon>
        <taxon>Corynebacterium</taxon>
    </lineage>
</organism>
<evidence type="ECO:0000256" key="4">
    <source>
        <dbReference type="ARBA" id="ARBA00022679"/>
    </source>
</evidence>
<dbReference type="PANTHER" id="PTHR24421:SF10">
    <property type="entry name" value="NITRATE_NITRITE SENSOR PROTEIN NARQ"/>
    <property type="match status" value="1"/>
</dbReference>
<keyword evidence="9" id="KW-0812">Transmembrane</keyword>
<dbReference type="Proteomes" id="UP001070238">
    <property type="component" value="Unassembled WGS sequence"/>
</dbReference>
<evidence type="ECO:0000256" key="8">
    <source>
        <dbReference type="ARBA" id="ARBA00023012"/>
    </source>
</evidence>
<name>A0A9Q4GJV0_9CORY</name>
<keyword evidence="3" id="KW-0597">Phosphoprotein</keyword>
<evidence type="ECO:0000256" key="1">
    <source>
        <dbReference type="ARBA" id="ARBA00000085"/>
    </source>
</evidence>
<keyword evidence="9" id="KW-1133">Transmembrane helix</keyword>
<sequence length="398" mass="42063">MDLHPIRETCPMPPPVTCSGATAALLERVRTAVGGTGHAFCYVFCASGVILLDAGGHTDALSSVLYLIIACVLLVAPGYPAVAVGTTGIVLSAILFRGLPGGPGAGAVIVAYCAFLTAARITSRVRFVYLGAMLLGATVALLVLWNISLLPEGGRWPVVMLVAALFSSWTWVAFFWLLGDIARRRRRDLEALRQRAELAGVVERTRIAREMHDIVAHSLAAVTSLADGARFAARKDPQVAVDTLELIAETSRESLVQMRGLLSVLREDEGRSETAPPGTADIPGLIADARRSGLALRAEGLEKIPTDLSQLSQMTLYRLVQEMLTNMLRHGDGTGELAATDTGRAVTVTATNPTGQTGNPGGSGFGITGMRERLRAVGGQLDVVDTGARFVVTATVPR</sequence>
<dbReference type="PANTHER" id="PTHR24421">
    <property type="entry name" value="NITRATE/NITRITE SENSOR PROTEIN NARX-RELATED"/>
    <property type="match status" value="1"/>
</dbReference>
<dbReference type="GO" id="GO:0046983">
    <property type="term" value="F:protein dimerization activity"/>
    <property type="evidence" value="ECO:0007669"/>
    <property type="project" value="InterPro"/>
</dbReference>
<evidence type="ECO:0000256" key="3">
    <source>
        <dbReference type="ARBA" id="ARBA00022553"/>
    </source>
</evidence>
<feature type="transmembrane region" description="Helical" evidence="9">
    <location>
        <begin position="156"/>
        <end position="178"/>
    </location>
</feature>
<dbReference type="AlphaFoldDB" id="A0A9Q4GJV0"/>
<proteinExistence type="predicted"/>
<dbReference type="CDD" id="cd16917">
    <property type="entry name" value="HATPase_UhpB-NarQ-NarX-like"/>
    <property type="match status" value="1"/>
</dbReference>
<feature type="transmembrane region" description="Helical" evidence="9">
    <location>
        <begin position="127"/>
        <end position="150"/>
    </location>
</feature>
<dbReference type="InterPro" id="IPR011712">
    <property type="entry name" value="Sig_transdc_His_kin_sub3_dim/P"/>
</dbReference>
<dbReference type="GO" id="GO:0000155">
    <property type="term" value="F:phosphorelay sensor kinase activity"/>
    <property type="evidence" value="ECO:0007669"/>
    <property type="project" value="InterPro"/>
</dbReference>
<feature type="domain" description="Signal transduction histidine kinase subgroup 3 dimerisation and phosphoacceptor" evidence="10">
    <location>
        <begin position="203"/>
        <end position="268"/>
    </location>
</feature>
<dbReference type="Gene3D" id="1.20.5.1930">
    <property type="match status" value="1"/>
</dbReference>
<evidence type="ECO:0000256" key="9">
    <source>
        <dbReference type="SAM" id="Phobius"/>
    </source>
</evidence>
<keyword evidence="9" id="KW-0472">Membrane</keyword>
<comment type="caution">
    <text evidence="11">The sequence shown here is derived from an EMBL/GenBank/DDBJ whole genome shotgun (WGS) entry which is preliminary data.</text>
</comment>
<gene>
    <name evidence="11" type="ORF">OS123_01780</name>
</gene>
<keyword evidence="8" id="KW-0902">Two-component regulatory system</keyword>
<dbReference type="EC" id="2.7.13.3" evidence="2"/>
<feature type="transmembrane region" description="Helical" evidence="9">
    <location>
        <begin position="94"/>
        <end position="115"/>
    </location>
</feature>
<comment type="catalytic activity">
    <reaction evidence="1">
        <text>ATP + protein L-histidine = ADP + protein N-phospho-L-histidine.</text>
        <dbReference type="EC" id="2.7.13.3"/>
    </reaction>
</comment>
<feature type="transmembrane region" description="Helical" evidence="9">
    <location>
        <begin position="64"/>
        <end position="82"/>
    </location>
</feature>